<keyword evidence="7 8" id="KW-0472">Membrane</keyword>
<dbReference type="RefSeq" id="WP_237445893.1">
    <property type="nucleotide sequence ID" value="NZ_CAKLPX010000005.1"/>
</dbReference>
<keyword evidence="8" id="KW-0479">Metal-binding</keyword>
<dbReference type="PANTHER" id="PTHR36964:SF1">
    <property type="entry name" value="PROTEIN-METHIONINE-SULFOXIDE REDUCTASE HEME-BINDING SUBUNIT MSRQ"/>
    <property type="match status" value="1"/>
</dbReference>
<comment type="caution">
    <text evidence="8">Lacks conserved residue(s) required for the propagation of feature annotation.</text>
</comment>
<keyword evidence="6 8" id="KW-0408">Iron</keyword>
<keyword evidence="5 8" id="KW-1133">Transmembrane helix</keyword>
<keyword evidence="8" id="KW-0249">Electron transport</keyword>
<comment type="similarity">
    <text evidence="8">Belongs to the MsrQ family.</text>
</comment>
<evidence type="ECO:0000259" key="9">
    <source>
        <dbReference type="Pfam" id="PF01794"/>
    </source>
</evidence>
<comment type="function">
    <text evidence="8">Part of the MsrPQ system that repairs oxidized periplasmic proteins containing methionine sulfoxide residues (Met-O), using respiratory chain electrons. Thus protects these proteins from oxidative-stress damage caused by reactive species of oxygen and chlorine generated by the host defense mechanisms. MsrPQ is essential for the maintenance of envelope integrity under bleach stress, rescuing a wide series of structurally unrelated periplasmic proteins from methionine oxidation. MsrQ provides electrons for reduction to the reductase catalytic subunit MsrP, using the quinone pool of the respiratory chain.</text>
</comment>
<evidence type="ECO:0000256" key="7">
    <source>
        <dbReference type="ARBA" id="ARBA00023136"/>
    </source>
</evidence>
<dbReference type="EMBL" id="CAKLPX010000005">
    <property type="protein sequence ID" value="CAH0993218.1"/>
    <property type="molecule type" value="Genomic_DNA"/>
</dbReference>
<keyword evidence="8" id="KW-1003">Cell membrane</keyword>
<keyword evidence="3 8" id="KW-0349">Heme</keyword>
<comment type="caution">
    <text evidence="10">The sequence shown here is derived from an EMBL/GenBank/DDBJ whole genome shotgun (WGS) entry which is preliminary data.</text>
</comment>
<dbReference type="InterPro" id="IPR022837">
    <property type="entry name" value="MsrQ-like"/>
</dbReference>
<comment type="subunit">
    <text evidence="8">Heterodimer of a catalytic subunit (MsrP) and a heme-binding subunit (MsrQ).</text>
</comment>
<evidence type="ECO:0000256" key="3">
    <source>
        <dbReference type="ARBA" id="ARBA00022617"/>
    </source>
</evidence>
<dbReference type="HAMAP" id="MF_01207">
    <property type="entry name" value="MsrQ"/>
    <property type="match status" value="1"/>
</dbReference>
<keyword evidence="8" id="KW-0288">FMN</keyword>
<name>A0ABM9AJ05_9GAMM</name>
<dbReference type="Pfam" id="PF01794">
    <property type="entry name" value="Ferric_reduct"/>
    <property type="match status" value="1"/>
</dbReference>
<sequence length="201" mass="23442">MSNMRYKIMVVLVLLMPFEFLVWRVVSNDLGPDPIAVVADYTGLWSIILLLVAMTLSPLKRMTGWSQFLQVRRQAGLVMFFYASLHVLTFFALQIGWQWLQLVEALTQQPYIILGATGYLLLLPLAVTSTNNWVRRLGRRWRRLHRLVYIALPIVFLHGWWQLRADGGELLPYLLWMVILLLERIADRFGLLPYRSQSVAR</sequence>
<evidence type="ECO:0000256" key="6">
    <source>
        <dbReference type="ARBA" id="ARBA00023004"/>
    </source>
</evidence>
<feature type="transmembrane region" description="Helical" evidence="8">
    <location>
        <begin position="146"/>
        <end position="164"/>
    </location>
</feature>
<feature type="transmembrane region" description="Helical" evidence="8">
    <location>
        <begin position="77"/>
        <end position="99"/>
    </location>
</feature>
<feature type="domain" description="Ferric oxidoreductase" evidence="9">
    <location>
        <begin position="42"/>
        <end position="154"/>
    </location>
</feature>
<evidence type="ECO:0000313" key="11">
    <source>
        <dbReference type="Proteomes" id="UP000838100"/>
    </source>
</evidence>
<reference evidence="10" key="1">
    <citation type="submission" date="2021-12" db="EMBL/GenBank/DDBJ databases">
        <authorList>
            <person name="Rodrigo-Torres L."/>
            <person name="Arahal R. D."/>
            <person name="Lucena T."/>
        </authorList>
    </citation>
    <scope>NUCLEOTIDE SEQUENCE</scope>
    <source>
        <strain evidence="10">CECT 8267</strain>
    </source>
</reference>
<evidence type="ECO:0000256" key="2">
    <source>
        <dbReference type="ARBA" id="ARBA00022448"/>
    </source>
</evidence>
<gene>
    <name evidence="10" type="primary">mamZ</name>
    <name evidence="8" type="synonym">msrQ</name>
    <name evidence="10" type="ORF">SIN8267_03359</name>
</gene>
<dbReference type="InterPro" id="IPR013130">
    <property type="entry name" value="Fe3_Rdtase_TM_dom"/>
</dbReference>
<evidence type="ECO:0000256" key="8">
    <source>
        <dbReference type="HAMAP-Rule" id="MF_01207"/>
    </source>
</evidence>
<keyword evidence="11" id="KW-1185">Reference proteome</keyword>
<comment type="subcellular location">
    <subcellularLocation>
        <location evidence="8">Cell membrane</location>
        <topology evidence="8">Multi-pass membrane protein</topology>
    </subcellularLocation>
    <subcellularLocation>
        <location evidence="1">Membrane</location>
        <topology evidence="1">Multi-pass membrane protein</topology>
    </subcellularLocation>
</comment>
<accession>A0ABM9AJ05</accession>
<protein>
    <recommendedName>
        <fullName evidence="8">Protein-methionine-sulfoxide reductase heme-binding subunit MsrQ</fullName>
    </recommendedName>
    <alternativeName>
        <fullName evidence="8">Flavocytochrome MsrQ</fullName>
    </alternativeName>
</protein>
<comment type="cofactor">
    <cofactor evidence="8">
        <name>heme b</name>
        <dbReference type="ChEBI" id="CHEBI:60344"/>
    </cofactor>
    <text evidence="8">Binds 1 heme b (iron(II)-protoporphyrin IX) group per subunit.</text>
</comment>
<organism evidence="10 11">
    <name type="scientific">Sinobacterium norvegicum</name>
    <dbReference type="NCBI Taxonomy" id="1641715"/>
    <lineage>
        <taxon>Bacteria</taxon>
        <taxon>Pseudomonadati</taxon>
        <taxon>Pseudomonadota</taxon>
        <taxon>Gammaproteobacteria</taxon>
        <taxon>Cellvibrionales</taxon>
        <taxon>Spongiibacteraceae</taxon>
        <taxon>Sinobacterium</taxon>
    </lineage>
</organism>
<feature type="transmembrane region" description="Helical" evidence="8">
    <location>
        <begin position="34"/>
        <end position="56"/>
    </location>
</feature>
<keyword evidence="8" id="KW-0285">Flavoprotein</keyword>
<evidence type="ECO:0000256" key="1">
    <source>
        <dbReference type="ARBA" id="ARBA00004141"/>
    </source>
</evidence>
<evidence type="ECO:0000313" key="10">
    <source>
        <dbReference type="EMBL" id="CAH0993218.1"/>
    </source>
</evidence>
<feature type="transmembrane region" description="Helical" evidence="8">
    <location>
        <begin position="111"/>
        <end position="134"/>
    </location>
</feature>
<comment type="cofactor">
    <cofactor evidence="8">
        <name>FMN</name>
        <dbReference type="ChEBI" id="CHEBI:58210"/>
    </cofactor>
    <text evidence="8">Binds 1 FMN per subunit.</text>
</comment>
<proteinExistence type="inferred from homology"/>
<evidence type="ECO:0000256" key="4">
    <source>
        <dbReference type="ARBA" id="ARBA00022692"/>
    </source>
</evidence>
<dbReference type="PANTHER" id="PTHR36964">
    <property type="entry name" value="PROTEIN-METHIONINE-SULFOXIDE REDUCTASE HEME-BINDING SUBUNIT MSRQ"/>
    <property type="match status" value="1"/>
</dbReference>
<keyword evidence="2 8" id="KW-0813">Transport</keyword>
<keyword evidence="4 8" id="KW-0812">Transmembrane</keyword>
<dbReference type="Proteomes" id="UP000838100">
    <property type="component" value="Unassembled WGS sequence"/>
</dbReference>
<evidence type="ECO:0000256" key="5">
    <source>
        <dbReference type="ARBA" id="ARBA00022989"/>
    </source>
</evidence>